<dbReference type="Gene3D" id="3.40.50.10140">
    <property type="entry name" value="Toll/interleukin-1 receptor homology (TIR) domain"/>
    <property type="match status" value="1"/>
</dbReference>
<evidence type="ECO:0000259" key="1">
    <source>
        <dbReference type="Pfam" id="PF13676"/>
    </source>
</evidence>
<dbReference type="Pfam" id="PF13676">
    <property type="entry name" value="TIR_2"/>
    <property type="match status" value="1"/>
</dbReference>
<dbReference type="InterPro" id="IPR000157">
    <property type="entry name" value="TIR_dom"/>
</dbReference>
<name>A0A1G7YMD8_9PSEU</name>
<dbReference type="STRING" id="200378.SAMN05216553_11432"/>
<dbReference type="InterPro" id="IPR035897">
    <property type="entry name" value="Toll_tir_struct_dom_sf"/>
</dbReference>
<feature type="domain" description="TIR" evidence="1">
    <location>
        <begin position="15"/>
        <end position="129"/>
    </location>
</feature>
<gene>
    <name evidence="2" type="ORF">SAMN05216553_11432</name>
</gene>
<dbReference type="Proteomes" id="UP000199623">
    <property type="component" value="Unassembled WGS sequence"/>
</dbReference>
<dbReference type="GO" id="GO:0007165">
    <property type="term" value="P:signal transduction"/>
    <property type="evidence" value="ECO:0007669"/>
    <property type="project" value="InterPro"/>
</dbReference>
<dbReference type="AlphaFoldDB" id="A0A1G7YMD8"/>
<dbReference type="OrthoDB" id="3838036at2"/>
<organism evidence="2 3">
    <name type="scientific">Lentzea fradiae</name>
    <dbReference type="NCBI Taxonomy" id="200378"/>
    <lineage>
        <taxon>Bacteria</taxon>
        <taxon>Bacillati</taxon>
        <taxon>Actinomycetota</taxon>
        <taxon>Actinomycetes</taxon>
        <taxon>Pseudonocardiales</taxon>
        <taxon>Pseudonocardiaceae</taxon>
        <taxon>Lentzea</taxon>
    </lineage>
</organism>
<dbReference type="SUPFAM" id="SSF52200">
    <property type="entry name" value="Toll/Interleukin receptor TIR domain"/>
    <property type="match status" value="1"/>
</dbReference>
<reference evidence="3" key="1">
    <citation type="submission" date="2016-10" db="EMBL/GenBank/DDBJ databases">
        <authorList>
            <person name="Varghese N."/>
            <person name="Submissions S."/>
        </authorList>
    </citation>
    <scope>NUCLEOTIDE SEQUENCE [LARGE SCALE GENOMIC DNA]</scope>
    <source>
        <strain evidence="3">CGMCC 4.3506</strain>
    </source>
</reference>
<evidence type="ECO:0000313" key="2">
    <source>
        <dbReference type="EMBL" id="SDG97506.1"/>
    </source>
</evidence>
<dbReference type="EMBL" id="FNCC01000014">
    <property type="protein sequence ID" value="SDG97506.1"/>
    <property type="molecule type" value="Genomic_DNA"/>
</dbReference>
<keyword evidence="3" id="KW-1185">Reference proteome</keyword>
<sequence>MAPATTISTVTKYDVCLSFAGENRSYVEEVARHLKDMGLRYFYDNDMQHELWGEELTEYLDQVYRVDSRFCVMFVSEAYVRKIWTIHERRSALARGLTDPTKPYILPARFDDTEVPGVRPSMGFLDLRRFTPFQLAEMIAKKVGVEPGPAPRGWEYRTFADVVGHALRSLSEKKLNHEMGFFENVRTFTTDTESLDYFTARTRKFDTIVNSVMDLLSPEKQQWAFGPSGLPGNADKIRLLGTRFAKCYEDLLDWAADLRGTATPERHRPLYEATARLADEPLRQIEEFAEHFATAAGRGAGDVALVIDYDDTEVRAELEKVQTT</sequence>
<evidence type="ECO:0000313" key="3">
    <source>
        <dbReference type="Proteomes" id="UP000199623"/>
    </source>
</evidence>
<proteinExistence type="predicted"/>
<accession>A0A1G7YMD8</accession>
<protein>
    <submittedName>
        <fullName evidence="2">TIR domain-containing protein</fullName>
    </submittedName>
</protein>